<dbReference type="Ensembl" id="ENSSDUT00000022087.1">
    <property type="protein sequence ID" value="ENSSDUP00000021692.1"/>
    <property type="gene ID" value="ENSSDUG00000015778.1"/>
</dbReference>
<evidence type="ECO:0000313" key="2">
    <source>
        <dbReference type="Ensembl" id="ENSSDUP00000021692.1"/>
    </source>
</evidence>
<dbReference type="InterPro" id="IPR029055">
    <property type="entry name" value="Ntn_hydrolases_N"/>
</dbReference>
<dbReference type="InterPro" id="IPR043137">
    <property type="entry name" value="GGT_ssub_C"/>
</dbReference>
<reference evidence="2" key="2">
    <citation type="submission" date="2025-09" db="UniProtKB">
        <authorList>
            <consortium name="Ensembl"/>
        </authorList>
    </citation>
    <scope>IDENTIFICATION</scope>
</reference>
<evidence type="ECO:0000256" key="1">
    <source>
        <dbReference type="ARBA" id="ARBA00009381"/>
    </source>
</evidence>
<dbReference type="AlphaFoldDB" id="A0A3B4UTN2"/>
<reference evidence="2" key="1">
    <citation type="submission" date="2025-08" db="UniProtKB">
        <authorList>
            <consortium name="Ensembl"/>
        </authorList>
    </citation>
    <scope>IDENTIFICATION</scope>
</reference>
<dbReference type="STRING" id="41447.ENSSDUP00000021692"/>
<dbReference type="PANTHER" id="PTHR43881:SF1">
    <property type="entry name" value="GAMMA-GLUTAMYLTRANSPEPTIDASE (AFU_ORTHOLOGUE AFUA_4G13580)"/>
    <property type="match status" value="1"/>
</dbReference>
<dbReference type="InterPro" id="IPR043138">
    <property type="entry name" value="GGT_lsub"/>
</dbReference>
<dbReference type="Proteomes" id="UP000261420">
    <property type="component" value="Unplaced"/>
</dbReference>
<dbReference type="Gene3D" id="3.60.20.40">
    <property type="match status" value="1"/>
</dbReference>
<dbReference type="SUPFAM" id="SSF56235">
    <property type="entry name" value="N-terminal nucleophile aminohydrolases (Ntn hydrolases)"/>
    <property type="match status" value="1"/>
</dbReference>
<accession>A0A3B4UTN2</accession>
<dbReference type="PANTHER" id="PTHR43881">
    <property type="entry name" value="GAMMA-GLUTAMYLTRANSPEPTIDASE (AFU_ORTHOLOGUE AFUA_4G13580)"/>
    <property type="match status" value="1"/>
</dbReference>
<protein>
    <submittedName>
        <fullName evidence="2">Glutathione hydrolase-like YwrD proenzyme</fullName>
    </submittedName>
</protein>
<dbReference type="InterPro" id="IPR052896">
    <property type="entry name" value="GGT-like_enzyme"/>
</dbReference>
<evidence type="ECO:0000313" key="3">
    <source>
        <dbReference type="Proteomes" id="UP000261420"/>
    </source>
</evidence>
<organism evidence="2 3">
    <name type="scientific">Seriola dumerili</name>
    <name type="common">Greater amberjack</name>
    <name type="synonym">Caranx dumerili</name>
    <dbReference type="NCBI Taxonomy" id="41447"/>
    <lineage>
        <taxon>Eukaryota</taxon>
        <taxon>Metazoa</taxon>
        <taxon>Chordata</taxon>
        <taxon>Craniata</taxon>
        <taxon>Vertebrata</taxon>
        <taxon>Euteleostomi</taxon>
        <taxon>Actinopterygii</taxon>
        <taxon>Neopterygii</taxon>
        <taxon>Teleostei</taxon>
        <taxon>Neoteleostei</taxon>
        <taxon>Acanthomorphata</taxon>
        <taxon>Carangaria</taxon>
        <taxon>Carangiformes</taxon>
        <taxon>Carangidae</taxon>
        <taxon>Seriola</taxon>
    </lineage>
</organism>
<comment type="similarity">
    <text evidence="1">Belongs to the gamma-glutamyltransferase family.</text>
</comment>
<dbReference type="Gene3D" id="1.10.246.130">
    <property type="match status" value="1"/>
</dbReference>
<name>A0A3B4UTN2_SERDU</name>
<dbReference type="GeneTree" id="ENSGT00940000165445"/>
<dbReference type="PRINTS" id="PR01210">
    <property type="entry name" value="GGTRANSPTASE"/>
</dbReference>
<dbReference type="OMA" id="EGNMVSY"/>
<dbReference type="Pfam" id="PF01019">
    <property type="entry name" value="G_glu_transpept"/>
    <property type="match status" value="1"/>
</dbReference>
<sequence>MDTGLTFSSRRSPVVCLHGCAASSQTLASSIGLDVLKCGGNAADAAVAIAAALAVTEPCSTGPGGDAFCLFYNGKTGEIRGINGSGRSPRTQTLEFLEGRGYTAKTPPSPFDALNVTVPGAPACWCDTVQLFGSHKLSFQELLSGAVGLAEVGFPVAEVTAHHWANWASALRDAGKELGGDLLSDNHAPKCGQVFRNPALARTLKELGERGKAAFYQDRVAQAIVDVISQHGGVMTLDDLSSHDSEVITPISTEYKGVRLWEPPPNSQGLAALLLLNILENFPLKAMGHNSSDYVHVLVEAVRLALTDALRYLGDPDHVTPPLETLLDKSYSHRRAQHISMERAMEGVEPGLITGSDTVYFCVIDSQGNACSFVNSTYMGFGSGLVPKDCGFSLQNRGASFSLHPNHVNCVAGGKRPYHTIIPALLTTSATKSEKPRLLAALGVMGAFMQPQGHIQVLLNMLEFGMNPQQALDAPRVYVQYDLKTEEWWVNLEEGVDQEVAEELKRRGQKVRWPITGHKRSQFGRGQIITVGDWWNPSVSQADHPTRVLWAGSDPRADGCAQGY</sequence>
<keyword evidence="3" id="KW-1185">Reference proteome</keyword>
<proteinExistence type="inferred from homology"/>